<dbReference type="PANTHER" id="PTHR37984:SF5">
    <property type="entry name" value="PROTEIN NYNRIN-LIKE"/>
    <property type="match status" value="1"/>
</dbReference>
<keyword evidence="1" id="KW-1185">Reference proteome</keyword>
<evidence type="ECO:0000313" key="1">
    <source>
        <dbReference type="Proteomes" id="UP000035680"/>
    </source>
</evidence>
<dbReference type="GO" id="GO:0003676">
    <property type="term" value="F:nucleic acid binding"/>
    <property type="evidence" value="ECO:0007669"/>
    <property type="project" value="InterPro"/>
</dbReference>
<name>A0A0K0FH44_STRVS</name>
<reference evidence="2" key="2">
    <citation type="submission" date="2015-08" db="UniProtKB">
        <authorList>
            <consortium name="WormBaseParasite"/>
        </authorList>
    </citation>
    <scope>IDENTIFICATION</scope>
</reference>
<dbReference type="WBParaSite" id="SVE_0820500.1">
    <property type="protein sequence ID" value="SVE_0820500.1"/>
    <property type="gene ID" value="SVE_0820500"/>
</dbReference>
<sequence length="190" mass="22414">MIDLQYEDLGRIINQLKTENVEINFGIKDKELGENGLLVSKRNKKIIVPNNCVDKFFALLHKNHESKMSKIDRLTKKFHIENINKKIDNLLKLCKICLQTKDVRRVRPLRNRKFKRMKRAYVNIGHSEEHDSQFLVLRDANTNFIIARWIGNMKTCTIKKTLSSIIDTYGVWREIMCDQQSCFMSEEIDV</sequence>
<accession>A0A0K0FH44</accession>
<evidence type="ECO:0000313" key="2">
    <source>
        <dbReference type="WBParaSite" id="SVE_0820500.1"/>
    </source>
</evidence>
<dbReference type="InterPro" id="IPR036397">
    <property type="entry name" value="RNaseH_sf"/>
</dbReference>
<dbReference type="Gene3D" id="1.10.340.70">
    <property type="match status" value="1"/>
</dbReference>
<reference evidence="1" key="1">
    <citation type="submission" date="2014-07" db="EMBL/GenBank/DDBJ databases">
        <authorList>
            <person name="Martin A.A"/>
            <person name="De Silva N."/>
        </authorList>
    </citation>
    <scope>NUCLEOTIDE SEQUENCE</scope>
</reference>
<dbReference type="AlphaFoldDB" id="A0A0K0FH44"/>
<dbReference type="Gene3D" id="3.30.420.10">
    <property type="entry name" value="Ribonuclease H-like superfamily/Ribonuclease H"/>
    <property type="match status" value="1"/>
</dbReference>
<dbReference type="STRING" id="75913.A0A0K0FH44"/>
<dbReference type="Proteomes" id="UP000035680">
    <property type="component" value="Unassembled WGS sequence"/>
</dbReference>
<dbReference type="InterPro" id="IPR050951">
    <property type="entry name" value="Retrovirus_Pol_polyprotein"/>
</dbReference>
<proteinExistence type="predicted"/>
<dbReference type="PANTHER" id="PTHR37984">
    <property type="entry name" value="PROTEIN CBG26694"/>
    <property type="match status" value="1"/>
</dbReference>
<organism evidence="1 2">
    <name type="scientific">Strongyloides venezuelensis</name>
    <name type="common">Threadworm</name>
    <dbReference type="NCBI Taxonomy" id="75913"/>
    <lineage>
        <taxon>Eukaryota</taxon>
        <taxon>Metazoa</taxon>
        <taxon>Ecdysozoa</taxon>
        <taxon>Nematoda</taxon>
        <taxon>Chromadorea</taxon>
        <taxon>Rhabditida</taxon>
        <taxon>Tylenchina</taxon>
        <taxon>Panagrolaimomorpha</taxon>
        <taxon>Strongyloidoidea</taxon>
        <taxon>Strongyloididae</taxon>
        <taxon>Strongyloides</taxon>
    </lineage>
</organism>
<protein>
    <submittedName>
        <fullName evidence="2">Integrase_H2C2 domain-containing protein</fullName>
    </submittedName>
</protein>